<gene>
    <name evidence="2" type="ORF">NZD88_06365</name>
</gene>
<dbReference type="PANTHER" id="PTHR32182">
    <property type="entry name" value="DNA REPLICATION AND REPAIR PROTEIN RECF"/>
    <property type="match status" value="1"/>
</dbReference>
<dbReference type="RefSeq" id="WP_259828302.1">
    <property type="nucleotide sequence ID" value="NZ_JANZQH010000002.1"/>
</dbReference>
<evidence type="ECO:0000313" key="3">
    <source>
        <dbReference type="Proteomes" id="UP001142057"/>
    </source>
</evidence>
<dbReference type="InterPro" id="IPR027417">
    <property type="entry name" value="P-loop_NTPase"/>
</dbReference>
<dbReference type="Proteomes" id="UP001142057">
    <property type="component" value="Unassembled WGS sequence"/>
</dbReference>
<proteinExistence type="predicted"/>
<organism evidence="2 3">
    <name type="scientific">Chryseobacterium pyrolae</name>
    <dbReference type="NCBI Taxonomy" id="2987481"/>
    <lineage>
        <taxon>Bacteria</taxon>
        <taxon>Pseudomonadati</taxon>
        <taxon>Bacteroidota</taxon>
        <taxon>Flavobacteriia</taxon>
        <taxon>Flavobacteriales</taxon>
        <taxon>Weeksellaceae</taxon>
        <taxon>Chryseobacterium group</taxon>
        <taxon>Chryseobacterium</taxon>
    </lineage>
</organism>
<reference evidence="2" key="1">
    <citation type="submission" date="2022-08" db="EMBL/GenBank/DDBJ databases">
        <title>Chryseobacterium antibioticum,isolated from the rhizosphere soil of Pyrola in Tibet.</title>
        <authorList>
            <person name="Kan Y."/>
        </authorList>
    </citation>
    <scope>NUCLEOTIDE SEQUENCE</scope>
    <source>
        <strain evidence="2">Pc2-12</strain>
    </source>
</reference>
<dbReference type="PANTHER" id="PTHR32182:SF22">
    <property type="entry name" value="ATP-DEPENDENT ENDONUCLEASE, OLD FAMILY-RELATED"/>
    <property type="match status" value="1"/>
</dbReference>
<name>A0ABT2IEV8_9FLAO</name>
<protein>
    <submittedName>
        <fullName evidence="2">AAA family ATPase</fullName>
    </submittedName>
</protein>
<accession>A0ABT2IEV8</accession>
<sequence>MKKIDKIIFKNFKAFNGEQEIDFNSKNLLLYGENGSGKSSIFWGIYTFLQSTTKKQDKIKDYFVQFDEANPLTFSSLKNIYATATDEAFVELHTRDEIVGNTIVDHIRYTDSTTDIDKNNLSISMANAASDFINYKFLHNFYNVTHKQEINLWKVFEHDIFPFYRRTETDKYYQEEIFSLTKGVPRSLRTGRKRSGGPRTQYEEKITNLNGSIDLFLEEIQNNANSFLKEYFFDNNDKIELNLTFKDKLAYNKIDNNRHDYSIILSLKFFDEVNNRWISIKRPQSFLNEAQLTRIAIAVRIGALQTRVTTSDYKILCLDDMLISLDMGNREKVIKTFLNTDKLPALNYFDEFQKVIFTHDKAFYNLCKQRIKLSLDESQWLFKEIYLDTSKVPQRPYIEKNSDYFERAEKHLKAFDYPACANALRQGFENIIFNFLPDNSKLTIDRSTKTTTGKQFNDLLTELKNIHTANSVSTDIITDLFVYKDHILNPFSHDNIDTPAYREELEKLLELVPKVKILHTVTLKEIKDANSIIKFIDTDSTGELTTYEIFLKEHLKQFTLLDGNKYLNKCEVIVLKKISSDGTVTPLGNQYKNLKKCITRLSSFLGKTYANDDEIISKLDLN</sequence>
<evidence type="ECO:0000313" key="2">
    <source>
        <dbReference type="EMBL" id="MCT2407161.1"/>
    </source>
</evidence>
<comment type="caution">
    <text evidence="2">The sequence shown here is derived from an EMBL/GenBank/DDBJ whole genome shotgun (WGS) entry which is preliminary data.</text>
</comment>
<dbReference type="SUPFAM" id="SSF52540">
    <property type="entry name" value="P-loop containing nucleoside triphosphate hydrolases"/>
    <property type="match status" value="1"/>
</dbReference>
<dbReference type="Gene3D" id="3.40.50.300">
    <property type="entry name" value="P-loop containing nucleotide triphosphate hydrolases"/>
    <property type="match status" value="1"/>
</dbReference>
<dbReference type="EMBL" id="JANZQH010000002">
    <property type="protein sequence ID" value="MCT2407161.1"/>
    <property type="molecule type" value="Genomic_DNA"/>
</dbReference>
<dbReference type="Pfam" id="PF13476">
    <property type="entry name" value="AAA_23"/>
    <property type="match status" value="1"/>
</dbReference>
<dbReference type="InterPro" id="IPR038729">
    <property type="entry name" value="Rad50/SbcC_AAA"/>
</dbReference>
<keyword evidence="3" id="KW-1185">Reference proteome</keyword>
<dbReference type="InterPro" id="IPR018247">
    <property type="entry name" value="EF_Hand_1_Ca_BS"/>
</dbReference>
<dbReference type="PROSITE" id="PS00018">
    <property type="entry name" value="EF_HAND_1"/>
    <property type="match status" value="1"/>
</dbReference>
<feature type="domain" description="Rad50/SbcC-type AAA" evidence="1">
    <location>
        <begin position="6"/>
        <end position="160"/>
    </location>
</feature>
<evidence type="ECO:0000259" key="1">
    <source>
        <dbReference type="Pfam" id="PF13476"/>
    </source>
</evidence>